<evidence type="ECO:0000256" key="1">
    <source>
        <dbReference type="SAM" id="MobiDB-lite"/>
    </source>
</evidence>
<name>A0A6J4VU75_9BACT</name>
<protein>
    <submittedName>
        <fullName evidence="2">Uncharacterized protein</fullName>
    </submittedName>
</protein>
<evidence type="ECO:0000313" key="2">
    <source>
        <dbReference type="EMBL" id="CAA9585529.1"/>
    </source>
</evidence>
<dbReference type="AlphaFoldDB" id="A0A6J4VU75"/>
<reference evidence="2" key="1">
    <citation type="submission" date="2020-02" db="EMBL/GenBank/DDBJ databases">
        <authorList>
            <person name="Meier V. D."/>
        </authorList>
    </citation>
    <scope>NUCLEOTIDE SEQUENCE</scope>
    <source>
        <strain evidence="2">AVDCRST_MAG18</strain>
    </source>
</reference>
<feature type="region of interest" description="Disordered" evidence="1">
    <location>
        <begin position="21"/>
        <end position="43"/>
    </location>
</feature>
<proteinExistence type="predicted"/>
<dbReference type="EMBL" id="CADCWN010000298">
    <property type="protein sequence ID" value="CAA9585529.1"/>
    <property type="molecule type" value="Genomic_DNA"/>
</dbReference>
<organism evidence="2">
    <name type="scientific">uncultured Thermomicrobiales bacterium</name>
    <dbReference type="NCBI Taxonomy" id="1645740"/>
    <lineage>
        <taxon>Bacteria</taxon>
        <taxon>Pseudomonadati</taxon>
        <taxon>Thermomicrobiota</taxon>
        <taxon>Thermomicrobia</taxon>
        <taxon>Thermomicrobiales</taxon>
        <taxon>environmental samples</taxon>
    </lineage>
</organism>
<accession>A0A6J4VU75</accession>
<sequence length="43" mass="4951">MADDTIRDQLLARLQARVAQLETTQTRQRPRGHLPRLSCHLPS</sequence>
<gene>
    <name evidence="2" type="ORF">AVDCRST_MAG18-3770</name>
</gene>